<protein>
    <submittedName>
        <fullName evidence="2">Zinc metallopeptidase</fullName>
    </submittedName>
</protein>
<reference evidence="2" key="1">
    <citation type="submission" date="2020-10" db="EMBL/GenBank/DDBJ databases">
        <authorList>
            <person name="Gilroy R."/>
        </authorList>
    </citation>
    <scope>NUCLEOTIDE SEQUENCE</scope>
    <source>
        <strain evidence="2">ChiSxjej2B14-6234</strain>
    </source>
</reference>
<dbReference type="EMBL" id="DVFJ01000013">
    <property type="protein sequence ID" value="HIQ71524.1"/>
    <property type="molecule type" value="Genomic_DNA"/>
</dbReference>
<dbReference type="PANTHER" id="PTHR36434">
    <property type="entry name" value="MEMBRANE PROTEASE YUGP-RELATED"/>
    <property type="match status" value="1"/>
</dbReference>
<keyword evidence="1" id="KW-0472">Membrane</keyword>
<sequence>MFFYDWTLLIVLPALILALYAQAKVSGTFNRFSKVYARSGLTAAQAADAILSQNGITDVRIERVRGNLTDHYDPRDRVLRLSDSVYDSTSIAALGVAAHEAGHAVQHAQGYVPLEVRSVFAPIASIGSNAAIPLFLLGLIFSWEPLVTVGLVCFSFAVVFSLITLPVEFNASSRAVAALSGYGYLSQEETAGAKKVLSAAALTYVASALTAILQLVRLFVLAGRSNRD</sequence>
<organism evidence="2 3">
    <name type="scientific">Candidatus Onthenecus intestinigallinarum</name>
    <dbReference type="NCBI Taxonomy" id="2840875"/>
    <lineage>
        <taxon>Bacteria</taxon>
        <taxon>Bacillati</taxon>
        <taxon>Bacillota</taxon>
        <taxon>Clostridia</taxon>
        <taxon>Eubacteriales</taxon>
        <taxon>Candidatus Onthenecus</taxon>
    </lineage>
</organism>
<feature type="transmembrane region" description="Helical" evidence="1">
    <location>
        <begin position="196"/>
        <end position="220"/>
    </location>
</feature>
<evidence type="ECO:0000313" key="3">
    <source>
        <dbReference type="Proteomes" id="UP000886887"/>
    </source>
</evidence>
<keyword evidence="1" id="KW-0812">Transmembrane</keyword>
<evidence type="ECO:0000256" key="1">
    <source>
        <dbReference type="SAM" id="Phobius"/>
    </source>
</evidence>
<evidence type="ECO:0000313" key="2">
    <source>
        <dbReference type="EMBL" id="HIQ71524.1"/>
    </source>
</evidence>
<feature type="transmembrane region" description="Helical" evidence="1">
    <location>
        <begin position="119"/>
        <end position="139"/>
    </location>
</feature>
<gene>
    <name evidence="2" type="ORF">IAB73_04860</name>
</gene>
<proteinExistence type="predicted"/>
<comment type="caution">
    <text evidence="2">The sequence shown here is derived from an EMBL/GenBank/DDBJ whole genome shotgun (WGS) entry which is preliminary data.</text>
</comment>
<feature type="transmembrane region" description="Helical" evidence="1">
    <location>
        <begin position="146"/>
        <end position="165"/>
    </location>
</feature>
<dbReference type="Proteomes" id="UP000886887">
    <property type="component" value="Unassembled WGS sequence"/>
</dbReference>
<dbReference type="PANTHER" id="PTHR36434:SF1">
    <property type="entry name" value="MEMBRANE PROTEASE YUGP-RELATED"/>
    <property type="match status" value="1"/>
</dbReference>
<reference evidence="2" key="2">
    <citation type="journal article" date="2021" name="PeerJ">
        <title>Extensive microbial diversity within the chicken gut microbiome revealed by metagenomics and culture.</title>
        <authorList>
            <person name="Gilroy R."/>
            <person name="Ravi A."/>
            <person name="Getino M."/>
            <person name="Pursley I."/>
            <person name="Horton D.L."/>
            <person name="Alikhan N.F."/>
            <person name="Baker D."/>
            <person name="Gharbi K."/>
            <person name="Hall N."/>
            <person name="Watson M."/>
            <person name="Adriaenssens E.M."/>
            <person name="Foster-Nyarko E."/>
            <person name="Jarju S."/>
            <person name="Secka A."/>
            <person name="Antonio M."/>
            <person name="Oren A."/>
            <person name="Chaudhuri R.R."/>
            <person name="La Ragione R."/>
            <person name="Hildebrand F."/>
            <person name="Pallen M.J."/>
        </authorList>
    </citation>
    <scope>NUCLEOTIDE SEQUENCE</scope>
    <source>
        <strain evidence="2">ChiSxjej2B14-6234</strain>
    </source>
</reference>
<keyword evidence="1" id="KW-1133">Transmembrane helix</keyword>
<accession>A0A9D1CRH9</accession>
<name>A0A9D1CRH9_9FIRM</name>
<dbReference type="AlphaFoldDB" id="A0A9D1CRH9"/>
<dbReference type="InterPro" id="IPR007395">
    <property type="entry name" value="Zn_peptidase_2"/>
</dbReference>
<dbReference type="Pfam" id="PF04298">
    <property type="entry name" value="Zn_peptidase_2"/>
    <property type="match status" value="1"/>
</dbReference>